<evidence type="ECO:0000313" key="3">
    <source>
        <dbReference type="Proteomes" id="UP000285378"/>
    </source>
</evidence>
<reference evidence="2 3" key="1">
    <citation type="submission" date="2016-10" db="EMBL/GenBank/DDBJ databases">
        <title>Comparative genome analysis of multiple Pseudomonas spp. focuses on biocontrol and plant growth promoting traits.</title>
        <authorList>
            <person name="Tao X.-Y."/>
            <person name="Taylor C.G."/>
        </authorList>
    </citation>
    <scope>NUCLEOTIDE SEQUENCE [LARGE SCALE GENOMIC DNA]</scope>
    <source>
        <strain evidence="2 3">28B5</strain>
    </source>
</reference>
<dbReference type="AlphaFoldDB" id="A0A423M9Y3"/>
<feature type="compositionally biased region" description="Polar residues" evidence="1">
    <location>
        <begin position="42"/>
        <end position="65"/>
    </location>
</feature>
<feature type="region of interest" description="Disordered" evidence="1">
    <location>
        <begin position="1"/>
        <end position="70"/>
    </location>
</feature>
<comment type="caution">
    <text evidence="2">The sequence shown here is derived from an EMBL/GenBank/DDBJ whole genome shotgun (WGS) entry which is preliminary data.</text>
</comment>
<feature type="compositionally biased region" description="Basic and acidic residues" evidence="1">
    <location>
        <begin position="9"/>
        <end position="24"/>
    </location>
</feature>
<dbReference type="EMBL" id="MOBX01000014">
    <property type="protein sequence ID" value="RON79631.1"/>
    <property type="molecule type" value="Genomic_DNA"/>
</dbReference>
<organism evidence="2 3">
    <name type="scientific">Pseudomonas fluorescens</name>
    <dbReference type="NCBI Taxonomy" id="294"/>
    <lineage>
        <taxon>Bacteria</taxon>
        <taxon>Pseudomonadati</taxon>
        <taxon>Pseudomonadota</taxon>
        <taxon>Gammaproteobacteria</taxon>
        <taxon>Pseudomonadales</taxon>
        <taxon>Pseudomonadaceae</taxon>
        <taxon>Pseudomonas</taxon>
    </lineage>
</organism>
<name>A0A423M9Y3_PSEFL</name>
<gene>
    <name evidence="2" type="ORF">BK670_19205</name>
</gene>
<evidence type="ECO:0000256" key="1">
    <source>
        <dbReference type="SAM" id="MobiDB-lite"/>
    </source>
</evidence>
<dbReference type="Proteomes" id="UP000285378">
    <property type="component" value="Unassembled WGS sequence"/>
</dbReference>
<proteinExistence type="predicted"/>
<sequence length="92" mass="10357">MNTFARPADGAKDQKPKQDQKPDQKSLTLALSQRERGLTEVFSRNTPTCDTELNSGPKKQTNRALTLSEREGTDQGVWGRYADVQYRIELSS</sequence>
<protein>
    <submittedName>
        <fullName evidence="2">Uncharacterized protein</fullName>
    </submittedName>
</protein>
<evidence type="ECO:0000313" key="2">
    <source>
        <dbReference type="EMBL" id="RON79631.1"/>
    </source>
</evidence>
<accession>A0A423M9Y3</accession>